<feature type="compositionally biased region" description="Low complexity" evidence="6">
    <location>
        <begin position="326"/>
        <end position="335"/>
    </location>
</feature>
<dbReference type="PROSITE" id="PS51916">
    <property type="entry name" value="DEUBAD"/>
    <property type="match status" value="1"/>
</dbReference>
<comment type="subcellular location">
    <subcellularLocation>
        <location evidence="2">Cytoplasm</location>
    </subcellularLocation>
    <subcellularLocation>
        <location evidence="1">Nucleus</location>
    </subcellularLocation>
</comment>
<name>A0A9W8E1F1_9FUNG</name>
<dbReference type="GO" id="GO:0005634">
    <property type="term" value="C:nucleus"/>
    <property type="evidence" value="ECO:0007669"/>
    <property type="project" value="UniProtKB-SubCell"/>
</dbReference>
<dbReference type="InterPro" id="IPR038108">
    <property type="entry name" value="RPN13_DEUBAD_sf"/>
</dbReference>
<evidence type="ECO:0000313" key="10">
    <source>
        <dbReference type="Proteomes" id="UP001150569"/>
    </source>
</evidence>
<organism evidence="9 10">
    <name type="scientific">Tieghemiomyces parasiticus</name>
    <dbReference type="NCBI Taxonomy" id="78921"/>
    <lineage>
        <taxon>Eukaryota</taxon>
        <taxon>Fungi</taxon>
        <taxon>Fungi incertae sedis</taxon>
        <taxon>Zoopagomycota</taxon>
        <taxon>Kickxellomycotina</taxon>
        <taxon>Dimargaritomycetes</taxon>
        <taxon>Dimargaritales</taxon>
        <taxon>Dimargaritaceae</taxon>
        <taxon>Tieghemiomyces</taxon>
    </lineage>
</organism>
<dbReference type="Gene3D" id="1.10.2020.20">
    <property type="match status" value="1"/>
</dbReference>
<proteinExistence type="predicted"/>
<comment type="caution">
    <text evidence="9">The sequence shown here is derived from an EMBL/GenBank/DDBJ whole genome shotgun (WGS) entry which is preliminary data.</text>
</comment>
<keyword evidence="3" id="KW-0963">Cytoplasm</keyword>
<dbReference type="GO" id="GO:0008541">
    <property type="term" value="C:proteasome regulatory particle, lid subcomplex"/>
    <property type="evidence" value="ECO:0007669"/>
    <property type="project" value="TreeGrafter"/>
</dbReference>
<dbReference type="InterPro" id="IPR044868">
    <property type="entry name" value="Rpn13/ADRM1_Pru"/>
</dbReference>
<evidence type="ECO:0000256" key="1">
    <source>
        <dbReference type="ARBA" id="ARBA00004123"/>
    </source>
</evidence>
<dbReference type="FunFam" id="2.30.29.70:FF:000001">
    <property type="entry name" value="Proteasomal ubiquitin receptor ADRM1"/>
    <property type="match status" value="1"/>
</dbReference>
<dbReference type="PROSITE" id="PS51917">
    <property type="entry name" value="PRU"/>
    <property type="match status" value="1"/>
</dbReference>
<gene>
    <name evidence="9" type="ORF">IWQ60_002673</name>
</gene>
<keyword evidence="10" id="KW-1185">Reference proteome</keyword>
<dbReference type="PANTHER" id="PTHR12225:SF0">
    <property type="entry name" value="PROTEASOMAL UBIQUITIN RECEPTOR ADRM1"/>
    <property type="match status" value="1"/>
</dbReference>
<keyword evidence="5" id="KW-0539">Nucleus</keyword>
<feature type="domain" description="Pru" evidence="8">
    <location>
        <begin position="18"/>
        <end position="132"/>
    </location>
</feature>
<reference evidence="9" key="1">
    <citation type="submission" date="2022-07" db="EMBL/GenBank/DDBJ databases">
        <title>Phylogenomic reconstructions and comparative analyses of Kickxellomycotina fungi.</title>
        <authorList>
            <person name="Reynolds N.K."/>
            <person name="Stajich J.E."/>
            <person name="Barry K."/>
            <person name="Grigoriev I.V."/>
            <person name="Crous P."/>
            <person name="Smith M.E."/>
        </authorList>
    </citation>
    <scope>NUCLEOTIDE SEQUENCE</scope>
    <source>
        <strain evidence="9">RSA 861</strain>
    </source>
</reference>
<sequence>MASALFSQPPRQGTGSSMEPNCLIQFKAGRCMRDGDTNWVRSDPRKGLAFLRIGDDGLLHFYWKVRRTTSYEEDLIIFPEEAEFLKCTQSEDRVYLLKFKSSAQRLFFWMQGSTPEKDPEVCRRVNKFLNSNVAPADDLGAGSSRRAVGSGATAAMRQERGNPAAGTVAGDMDNEASAALEDVSRTVDHLLGAEGHDLDSDDNASAKATVGSTTTSVVESVAGTAHSGAAGAQAHLGAHQTSGSNPGGSSGGAAGRSRDQSESWAQLRQIMTELQVPDQQQNPSGLDLQDVLTPESLAVLLSDAEVCAALFPYLPEQPSATDEPQSTATSASAARSHQEVREVVQSPPFQHAVRSLSYALQTGQLGPLIQQLGLPQEASFGVESFLRAVETQVKQEKRDSKQGDGSAEQDDGGDSMEEDL</sequence>
<dbReference type="CDD" id="cd13314">
    <property type="entry name" value="PH_Rpn13"/>
    <property type="match status" value="1"/>
</dbReference>
<evidence type="ECO:0000256" key="2">
    <source>
        <dbReference type="ARBA" id="ARBA00004496"/>
    </source>
</evidence>
<dbReference type="Proteomes" id="UP001150569">
    <property type="component" value="Unassembled WGS sequence"/>
</dbReference>
<feature type="region of interest" description="Disordered" evidence="6">
    <location>
        <begin position="392"/>
        <end position="420"/>
    </location>
</feature>
<dbReference type="OrthoDB" id="340431at2759"/>
<feature type="compositionally biased region" description="Acidic residues" evidence="6">
    <location>
        <begin position="407"/>
        <end position="420"/>
    </location>
</feature>
<dbReference type="InterPro" id="IPR032368">
    <property type="entry name" value="RPN13_DEUBAD"/>
</dbReference>
<dbReference type="GO" id="GO:0070628">
    <property type="term" value="F:proteasome binding"/>
    <property type="evidence" value="ECO:0007669"/>
    <property type="project" value="TreeGrafter"/>
</dbReference>
<dbReference type="InterPro" id="IPR044867">
    <property type="entry name" value="DEUBAD_dom"/>
</dbReference>
<evidence type="ECO:0000313" key="9">
    <source>
        <dbReference type="EMBL" id="KAJ1927744.1"/>
    </source>
</evidence>
<evidence type="ECO:0000259" key="8">
    <source>
        <dbReference type="PROSITE" id="PS51917"/>
    </source>
</evidence>
<dbReference type="InterPro" id="IPR006773">
    <property type="entry name" value="Rpn13/ADRM1"/>
</dbReference>
<feature type="compositionally biased region" description="Low complexity" evidence="6">
    <location>
        <begin position="226"/>
        <end position="244"/>
    </location>
</feature>
<dbReference type="GO" id="GO:0005737">
    <property type="term" value="C:cytoplasm"/>
    <property type="evidence" value="ECO:0007669"/>
    <property type="project" value="UniProtKB-SubCell"/>
</dbReference>
<dbReference type="AlphaFoldDB" id="A0A9W8E1F1"/>
<dbReference type="GO" id="GO:0061133">
    <property type="term" value="F:endopeptidase activator activity"/>
    <property type="evidence" value="ECO:0007669"/>
    <property type="project" value="TreeGrafter"/>
</dbReference>
<evidence type="ECO:0008006" key="11">
    <source>
        <dbReference type="Google" id="ProtNLM"/>
    </source>
</evidence>
<dbReference type="EMBL" id="JANBPT010000104">
    <property type="protein sequence ID" value="KAJ1927744.1"/>
    <property type="molecule type" value="Genomic_DNA"/>
</dbReference>
<dbReference type="Pfam" id="PF16550">
    <property type="entry name" value="RPN13_C"/>
    <property type="match status" value="1"/>
</dbReference>
<accession>A0A9W8E1F1</accession>
<keyword evidence="4" id="KW-0647">Proteasome</keyword>
<evidence type="ECO:0000256" key="6">
    <source>
        <dbReference type="SAM" id="MobiDB-lite"/>
    </source>
</evidence>
<feature type="domain" description="DEUBAD" evidence="7">
    <location>
        <begin position="277"/>
        <end position="399"/>
    </location>
</feature>
<dbReference type="Pfam" id="PF04683">
    <property type="entry name" value="Rpn13_ADRM1_Pru"/>
    <property type="match status" value="1"/>
</dbReference>
<evidence type="ECO:0000256" key="4">
    <source>
        <dbReference type="ARBA" id="ARBA00022942"/>
    </source>
</evidence>
<feature type="region of interest" description="Disordered" evidence="6">
    <location>
        <begin position="318"/>
        <end position="344"/>
    </location>
</feature>
<dbReference type="PANTHER" id="PTHR12225">
    <property type="entry name" value="ADHESION REGULATING MOLECULE 1 110 KDA CELL MEMBRANE GLYCOPROTEIN"/>
    <property type="match status" value="1"/>
</dbReference>
<feature type="compositionally biased region" description="Basic and acidic residues" evidence="6">
    <location>
        <begin position="393"/>
        <end position="402"/>
    </location>
</feature>
<feature type="region of interest" description="Disordered" evidence="6">
    <location>
        <begin position="226"/>
        <end position="263"/>
    </location>
</feature>
<feature type="region of interest" description="Disordered" evidence="6">
    <location>
        <begin position="139"/>
        <end position="170"/>
    </location>
</feature>
<evidence type="ECO:0000256" key="5">
    <source>
        <dbReference type="ARBA" id="ARBA00023242"/>
    </source>
</evidence>
<evidence type="ECO:0000259" key="7">
    <source>
        <dbReference type="PROSITE" id="PS51916"/>
    </source>
</evidence>
<feature type="compositionally biased region" description="Low complexity" evidence="6">
    <location>
        <begin position="140"/>
        <end position="155"/>
    </location>
</feature>
<feature type="compositionally biased region" description="Gly residues" evidence="6">
    <location>
        <begin position="245"/>
        <end position="254"/>
    </location>
</feature>
<evidence type="ECO:0000256" key="3">
    <source>
        <dbReference type="ARBA" id="ARBA00022490"/>
    </source>
</evidence>
<protein>
    <recommendedName>
        <fullName evidence="11">Adhesion regulating molecule</fullName>
    </recommendedName>
</protein>
<dbReference type="Gene3D" id="2.30.29.70">
    <property type="entry name" value="Proteasomal ubiquitin receptor Rpn13/ADRM1"/>
    <property type="match status" value="1"/>
</dbReference>
<dbReference type="InterPro" id="IPR038633">
    <property type="entry name" value="Rpn13/ADRM1_Pru_sf"/>
</dbReference>